<keyword evidence="2" id="KW-1185">Reference proteome</keyword>
<gene>
    <name evidence="1" type="ORF">FAZ19_02170</name>
</gene>
<dbReference type="EMBL" id="SUKA01000001">
    <property type="protein sequence ID" value="TJY68089.1"/>
    <property type="molecule type" value="Genomic_DNA"/>
</dbReference>
<name>A0A4V5LYV4_9SPHI</name>
<dbReference type="OrthoDB" id="615715at2"/>
<accession>A0A4V5LYV4</accession>
<reference evidence="1 2" key="1">
    <citation type="submission" date="2019-04" db="EMBL/GenBank/DDBJ databases">
        <title>Sphingobacterium olei sp. nov., isolated from oil-contaminated soil.</title>
        <authorList>
            <person name="Liu B."/>
        </authorList>
    </citation>
    <scope>NUCLEOTIDE SEQUENCE [LARGE SCALE GENOMIC DNA]</scope>
    <source>
        <strain evidence="1 2">Y3L14</strain>
    </source>
</reference>
<organism evidence="1 2">
    <name type="scientific">Sphingobacterium alkalisoli</name>
    <dbReference type="NCBI Taxonomy" id="1874115"/>
    <lineage>
        <taxon>Bacteria</taxon>
        <taxon>Pseudomonadati</taxon>
        <taxon>Bacteroidota</taxon>
        <taxon>Sphingobacteriia</taxon>
        <taxon>Sphingobacteriales</taxon>
        <taxon>Sphingobacteriaceae</taxon>
        <taxon>Sphingobacterium</taxon>
    </lineage>
</organism>
<evidence type="ECO:0000313" key="1">
    <source>
        <dbReference type="EMBL" id="TJY68089.1"/>
    </source>
</evidence>
<sequence length="423" mass="47701">MKFRLYLIIYFISPVLLMAQKKVKPALLVYGSDIEAFTAAVQSAQSSVATLWVLDQEQMVPSLTTETTTVLSNANLDGGIWMDMLMKIAMSKEVNDSLAQLVKRDINPRLAMNAVEKILSMQPNLTVMKGLSVESVERRKKDWEVTFSNKEKYAIRAIVDATEEGKLKTLVNGMEGYYKPGRISRADAHSLDLSRTTVAVGEVDGVIYSYVLNNILSQANQNLFSAQYLVQVARNAESIPLRAQLGQAMGAAAAYCAFFKTTTEKIDVRKLQTELITYGARLLPLHDVPTSHVHYRAIEKMYLSGLLTGKKEGSGYIFDVKDSVTFQEIKPIFNQLHSRSQLWFMDNDGVYLTWKDLLSLVRFVSFRGKEMDAQIKKDWSHKLKFAGEFDENKIVNREEFAVIVGKYADPYVKAVNMQGTILR</sequence>
<dbReference type="RefSeq" id="WP_136818958.1">
    <property type="nucleotide sequence ID" value="NZ_BMJX01000001.1"/>
</dbReference>
<comment type="caution">
    <text evidence="1">The sequence shown here is derived from an EMBL/GenBank/DDBJ whole genome shotgun (WGS) entry which is preliminary data.</text>
</comment>
<evidence type="ECO:0000313" key="2">
    <source>
        <dbReference type="Proteomes" id="UP000309872"/>
    </source>
</evidence>
<proteinExistence type="predicted"/>
<dbReference type="AlphaFoldDB" id="A0A4V5LYV4"/>
<protein>
    <submittedName>
        <fullName evidence="1">FAD-dependent oxidoreductase</fullName>
    </submittedName>
</protein>
<dbReference type="Pfam" id="PF12831">
    <property type="entry name" value="FAD_oxidored"/>
    <property type="match status" value="1"/>
</dbReference>
<dbReference type="Proteomes" id="UP000309872">
    <property type="component" value="Unassembled WGS sequence"/>
</dbReference>